<name>S3V4Y7_9LEPT</name>
<comment type="caution">
    <text evidence="7">The sequence shown here is derived from an EMBL/GenBank/DDBJ whole genome shotgun (WGS) entry which is preliminary data.</text>
</comment>
<dbReference type="InterPro" id="IPR018257">
    <property type="entry name" value="Ribosomal_bL19_CS"/>
</dbReference>
<evidence type="ECO:0000256" key="5">
    <source>
        <dbReference type="HAMAP-Rule" id="MF_00402"/>
    </source>
</evidence>
<keyword evidence="3 5" id="KW-0687">Ribonucleoprotein</keyword>
<evidence type="ECO:0000256" key="4">
    <source>
        <dbReference type="ARBA" id="ARBA00035171"/>
    </source>
</evidence>
<evidence type="ECO:0000256" key="6">
    <source>
        <dbReference type="RuleBase" id="RU000559"/>
    </source>
</evidence>
<dbReference type="Proteomes" id="UP000014540">
    <property type="component" value="Unassembled WGS sequence"/>
</dbReference>
<comment type="function">
    <text evidence="5 6">This protein is located at the 30S-50S ribosomal subunit interface and may play a role in the structure and function of the aminoacyl-tRNA binding site.</text>
</comment>
<sequence length="142" mass="15717">MKELLKGGLPTDPNRTLNFNVGDTVKVHYKIQESGKERIQVYEGVVISIANGGNGKSFTVRRISYDVGVERVFPLYSPRIAKIELIRKGRVRRSKLFFLRERSGKSARIRELKGGKTLVAEDKKRQAAADAAATTSGVPASE</sequence>
<dbReference type="Pfam" id="PF01245">
    <property type="entry name" value="Ribosomal_L19"/>
    <property type="match status" value="1"/>
</dbReference>
<dbReference type="HAMAP" id="MF_00402">
    <property type="entry name" value="Ribosomal_bL19"/>
    <property type="match status" value="1"/>
</dbReference>
<keyword evidence="8" id="KW-1185">Reference proteome</keyword>
<dbReference type="PRINTS" id="PR00061">
    <property type="entry name" value="RIBOSOMALL19"/>
</dbReference>
<dbReference type="InterPro" id="IPR008991">
    <property type="entry name" value="Translation_prot_SH3-like_sf"/>
</dbReference>
<accession>S3V4Y7</accession>
<dbReference type="OrthoDB" id="9803541at2"/>
<dbReference type="EMBL" id="AKWZ02000002">
    <property type="protein sequence ID" value="EPG75669.1"/>
    <property type="molecule type" value="Genomic_DNA"/>
</dbReference>
<dbReference type="NCBIfam" id="TIGR01024">
    <property type="entry name" value="rplS_bact"/>
    <property type="match status" value="1"/>
</dbReference>
<organism evidence="7 8">
    <name type="scientific">Leptospira fainei serovar Hurstbridge str. BUT 6</name>
    <dbReference type="NCBI Taxonomy" id="1193011"/>
    <lineage>
        <taxon>Bacteria</taxon>
        <taxon>Pseudomonadati</taxon>
        <taxon>Spirochaetota</taxon>
        <taxon>Spirochaetia</taxon>
        <taxon>Leptospirales</taxon>
        <taxon>Leptospiraceae</taxon>
        <taxon>Leptospira</taxon>
    </lineage>
</organism>
<evidence type="ECO:0000313" key="8">
    <source>
        <dbReference type="Proteomes" id="UP000014540"/>
    </source>
</evidence>
<evidence type="ECO:0000256" key="1">
    <source>
        <dbReference type="ARBA" id="ARBA00005781"/>
    </source>
</evidence>
<dbReference type="Gene3D" id="2.30.30.790">
    <property type="match status" value="1"/>
</dbReference>
<gene>
    <name evidence="5 7" type="primary">rplS</name>
    <name evidence="7" type="ORF">LEP1GSC058_0411</name>
</gene>
<dbReference type="AlphaFoldDB" id="S3V4Y7"/>
<dbReference type="SUPFAM" id="SSF50104">
    <property type="entry name" value="Translation proteins SH3-like domain"/>
    <property type="match status" value="1"/>
</dbReference>
<protein>
    <recommendedName>
        <fullName evidence="4 5">Large ribosomal subunit protein bL19</fullName>
    </recommendedName>
</protein>
<comment type="similarity">
    <text evidence="1 5 6">Belongs to the bacterial ribosomal protein bL19 family.</text>
</comment>
<keyword evidence="2 5" id="KW-0689">Ribosomal protein</keyword>
<dbReference type="GO" id="GO:0006412">
    <property type="term" value="P:translation"/>
    <property type="evidence" value="ECO:0007669"/>
    <property type="project" value="UniProtKB-UniRule"/>
</dbReference>
<dbReference type="STRING" id="1193011.LEP1GSC058_0411"/>
<dbReference type="GO" id="GO:0022625">
    <property type="term" value="C:cytosolic large ribosomal subunit"/>
    <property type="evidence" value="ECO:0007669"/>
    <property type="project" value="TreeGrafter"/>
</dbReference>
<evidence type="ECO:0000256" key="3">
    <source>
        <dbReference type="ARBA" id="ARBA00023274"/>
    </source>
</evidence>
<dbReference type="PROSITE" id="PS01015">
    <property type="entry name" value="RIBOSOMAL_L19"/>
    <property type="match status" value="1"/>
</dbReference>
<evidence type="ECO:0000256" key="2">
    <source>
        <dbReference type="ARBA" id="ARBA00022980"/>
    </source>
</evidence>
<dbReference type="InterPro" id="IPR038657">
    <property type="entry name" value="Ribosomal_bL19_sf"/>
</dbReference>
<proteinExistence type="inferred from homology"/>
<dbReference type="RefSeq" id="WP_016547792.1">
    <property type="nucleotide sequence ID" value="NZ_AKWZ02000002.1"/>
</dbReference>
<dbReference type="GO" id="GO:0003735">
    <property type="term" value="F:structural constituent of ribosome"/>
    <property type="evidence" value="ECO:0007669"/>
    <property type="project" value="InterPro"/>
</dbReference>
<dbReference type="PANTHER" id="PTHR15680:SF9">
    <property type="entry name" value="LARGE RIBOSOMAL SUBUNIT PROTEIN BL19M"/>
    <property type="match status" value="1"/>
</dbReference>
<dbReference type="InterPro" id="IPR001857">
    <property type="entry name" value="Ribosomal_bL19"/>
</dbReference>
<evidence type="ECO:0000313" key="7">
    <source>
        <dbReference type="EMBL" id="EPG75669.1"/>
    </source>
</evidence>
<dbReference type="PANTHER" id="PTHR15680">
    <property type="entry name" value="RIBOSOMAL PROTEIN L19"/>
    <property type="match status" value="1"/>
</dbReference>
<reference evidence="7" key="1">
    <citation type="submission" date="2013-04" db="EMBL/GenBank/DDBJ databases">
        <authorList>
            <person name="Harkins D.M."/>
            <person name="Durkin A.S."/>
            <person name="Selengut J.D."/>
            <person name="Sanka R."/>
            <person name="DePew J."/>
            <person name="Purushe J."/>
            <person name="Ahmed A."/>
            <person name="van der Linden H."/>
            <person name="Goris M.G.A."/>
            <person name="Hartskeerl R.A."/>
            <person name="Vinetz J.M."/>
            <person name="Sutton G.G."/>
            <person name="Nelson W.C."/>
            <person name="Fouts D.E."/>
        </authorList>
    </citation>
    <scope>NUCLEOTIDE SEQUENCE [LARGE SCALE GENOMIC DNA]</scope>
    <source>
        <strain evidence="7">BUT 6</strain>
    </source>
</reference>